<organism evidence="6">
    <name type="scientific">marine metagenome</name>
    <dbReference type="NCBI Taxonomy" id="408172"/>
    <lineage>
        <taxon>unclassified sequences</taxon>
        <taxon>metagenomes</taxon>
        <taxon>ecological metagenomes</taxon>
    </lineage>
</organism>
<evidence type="ECO:0000256" key="4">
    <source>
        <dbReference type="ARBA" id="ARBA00038054"/>
    </source>
</evidence>
<dbReference type="EMBL" id="UINC01001957">
    <property type="protein sequence ID" value="SUZ91214.1"/>
    <property type="molecule type" value="Genomic_DNA"/>
</dbReference>
<dbReference type="InterPro" id="IPR012349">
    <property type="entry name" value="Split_barrel_FMN-bd"/>
</dbReference>
<sequence>MNKFTSIDPNSLSTSELHKILLLSVAPRPIALASTIDEKGNVNLSPFSCFNMFSANPPILIFSPSRRVRDNSTKDTLENIKKVKEVVVNIVNFSIVEPVSLASAEYDSDVDEFKKSGLTPVKSKKVTPPRVKESPISFECVVDKIIELGKDGGAGNLIISKIVHIHINNRYLDDNGSLDTKKLDLVGRMGANWYTRVIEDSLFEIPKPIHTKGIGVDQLPDHLHSTDILTKNNLARLGNIEKIPTQQEIKEYHLVDNDISQIMNISDKNQQIEEIHRLAKKQIIEANLDLAIKTVFSI</sequence>
<keyword evidence="3" id="KW-0288">FMN</keyword>
<name>A0A381RJ02_9ZZZZ</name>
<proteinExistence type="inferred from homology"/>
<evidence type="ECO:0000256" key="3">
    <source>
        <dbReference type="ARBA" id="ARBA00022643"/>
    </source>
</evidence>
<dbReference type="SMART" id="SM00903">
    <property type="entry name" value="Flavin_Reduct"/>
    <property type="match status" value="1"/>
</dbReference>
<protein>
    <recommendedName>
        <fullName evidence="5">Flavin reductase like domain-containing protein</fullName>
    </recommendedName>
</protein>
<feature type="domain" description="Flavin reductase like" evidence="5">
    <location>
        <begin position="23"/>
        <end position="173"/>
    </location>
</feature>
<dbReference type="GO" id="GO:0010181">
    <property type="term" value="F:FMN binding"/>
    <property type="evidence" value="ECO:0007669"/>
    <property type="project" value="InterPro"/>
</dbReference>
<dbReference type="Pfam" id="PF01613">
    <property type="entry name" value="Flavin_Reduct"/>
    <property type="match status" value="1"/>
</dbReference>
<comment type="similarity">
    <text evidence="4">Belongs to the flavoredoxin family.</text>
</comment>
<accession>A0A381RJ02</accession>
<evidence type="ECO:0000313" key="6">
    <source>
        <dbReference type="EMBL" id="SUZ91214.1"/>
    </source>
</evidence>
<dbReference type="PANTHER" id="PTHR33798:SF5">
    <property type="entry name" value="FLAVIN REDUCTASE LIKE DOMAIN-CONTAINING PROTEIN"/>
    <property type="match status" value="1"/>
</dbReference>
<gene>
    <name evidence="6" type="ORF">METZ01_LOCUS44068</name>
</gene>
<dbReference type="SUPFAM" id="SSF50475">
    <property type="entry name" value="FMN-binding split barrel"/>
    <property type="match status" value="1"/>
</dbReference>
<reference evidence="6" key="1">
    <citation type="submission" date="2018-05" db="EMBL/GenBank/DDBJ databases">
        <authorList>
            <person name="Lanie J.A."/>
            <person name="Ng W.-L."/>
            <person name="Kazmierczak K.M."/>
            <person name="Andrzejewski T.M."/>
            <person name="Davidsen T.M."/>
            <person name="Wayne K.J."/>
            <person name="Tettelin H."/>
            <person name="Glass J.I."/>
            <person name="Rusch D."/>
            <person name="Podicherti R."/>
            <person name="Tsui H.-C.T."/>
            <person name="Winkler M.E."/>
        </authorList>
    </citation>
    <scope>NUCLEOTIDE SEQUENCE</scope>
</reference>
<dbReference type="Gene3D" id="2.30.110.10">
    <property type="entry name" value="Electron Transport, Fmn-binding Protein, Chain A"/>
    <property type="match status" value="1"/>
</dbReference>
<comment type="cofactor">
    <cofactor evidence="1">
        <name>FMN</name>
        <dbReference type="ChEBI" id="CHEBI:58210"/>
    </cofactor>
</comment>
<evidence type="ECO:0000256" key="1">
    <source>
        <dbReference type="ARBA" id="ARBA00001917"/>
    </source>
</evidence>
<dbReference type="AlphaFoldDB" id="A0A381RJ02"/>
<dbReference type="InterPro" id="IPR002563">
    <property type="entry name" value="Flavin_Rdtase-like_dom"/>
</dbReference>
<dbReference type="PANTHER" id="PTHR33798">
    <property type="entry name" value="FLAVOPROTEIN OXYGENASE"/>
    <property type="match status" value="1"/>
</dbReference>
<evidence type="ECO:0000256" key="2">
    <source>
        <dbReference type="ARBA" id="ARBA00022630"/>
    </source>
</evidence>
<evidence type="ECO:0000259" key="5">
    <source>
        <dbReference type="SMART" id="SM00903"/>
    </source>
</evidence>
<keyword evidence="2" id="KW-0285">Flavoprotein</keyword>